<dbReference type="Pfam" id="PF12802">
    <property type="entry name" value="MarR_2"/>
    <property type="match status" value="1"/>
</dbReference>
<evidence type="ECO:0000313" key="2">
    <source>
        <dbReference type="EMBL" id="MCM2578957.1"/>
    </source>
</evidence>
<reference evidence="2" key="1">
    <citation type="journal article" date="2023" name="Int. J. Syst. Evol. Microbiol.">
        <title>Streptomyces meridianus sp. nov. isolated from brackish water of the Tagus estuary in Alcochete, Portugal.</title>
        <authorList>
            <person name="Santos J.D.N."/>
            <person name="Klimek D."/>
            <person name="Calusinska M."/>
            <person name="Lobo Da Cunha A."/>
            <person name="Catita J."/>
            <person name="Goncalves H."/>
            <person name="Gonzalez I."/>
            <person name="Reyes F."/>
            <person name="Lage O.M."/>
        </authorList>
    </citation>
    <scope>NUCLEOTIDE SEQUENCE</scope>
    <source>
        <strain evidence="2">MTZ3.1</strain>
    </source>
</reference>
<dbReference type="Proteomes" id="UP001167160">
    <property type="component" value="Unassembled WGS sequence"/>
</dbReference>
<proteinExistence type="predicted"/>
<dbReference type="PROSITE" id="PS50995">
    <property type="entry name" value="HTH_MARR_2"/>
    <property type="match status" value="1"/>
</dbReference>
<accession>A0ABT0XB47</accession>
<keyword evidence="3" id="KW-1185">Reference proteome</keyword>
<dbReference type="RefSeq" id="WP_251416310.1">
    <property type="nucleotide sequence ID" value="NZ_JAMQGM010000036.1"/>
</dbReference>
<evidence type="ECO:0000313" key="3">
    <source>
        <dbReference type="Proteomes" id="UP001167160"/>
    </source>
</evidence>
<feature type="domain" description="HTH marR-type" evidence="1">
    <location>
        <begin position="1"/>
        <end position="139"/>
    </location>
</feature>
<protein>
    <submittedName>
        <fullName evidence="2">MarR family transcriptional regulator</fullName>
    </submittedName>
</protein>
<evidence type="ECO:0000259" key="1">
    <source>
        <dbReference type="PROSITE" id="PS50995"/>
    </source>
</evidence>
<comment type="caution">
    <text evidence="2">The sequence shown here is derived from an EMBL/GenBank/DDBJ whole genome shotgun (WGS) entry which is preliminary data.</text>
</comment>
<dbReference type="EMBL" id="JAMQGM010000036">
    <property type="protein sequence ID" value="MCM2578957.1"/>
    <property type="molecule type" value="Genomic_DNA"/>
</dbReference>
<dbReference type="InterPro" id="IPR000835">
    <property type="entry name" value="HTH_MarR-typ"/>
</dbReference>
<dbReference type="SUPFAM" id="SSF46785">
    <property type="entry name" value="Winged helix' DNA-binding domain"/>
    <property type="match status" value="1"/>
</dbReference>
<dbReference type="PANTHER" id="PTHR33164:SF106">
    <property type="entry name" value="TRANSCRIPTIONAL REGULATORY PROTEIN"/>
    <property type="match status" value="1"/>
</dbReference>
<sequence>MNAEFTRIAHEFARSHRLHPTDVQALVEILDGRKAEALAEGREVSPEPEPVTPGLLAERLNLTSGAVTACLGRLERAGHVRRERDAMDRRVVHVHYELRGMEVAREFFAPLARGTESALHRFDGGELEVVARFLAAMNEELTAVRASAEAEPPE</sequence>
<name>A0ABT0XB47_9ACTN</name>
<dbReference type="InterPro" id="IPR039422">
    <property type="entry name" value="MarR/SlyA-like"/>
</dbReference>
<dbReference type="InterPro" id="IPR036390">
    <property type="entry name" value="WH_DNA-bd_sf"/>
</dbReference>
<gene>
    <name evidence="2" type="ORF">M1E25_16620</name>
</gene>
<dbReference type="SMART" id="SM00347">
    <property type="entry name" value="HTH_MARR"/>
    <property type="match status" value="1"/>
</dbReference>
<organism evidence="2 3">
    <name type="scientific">Streptomyces meridianus</name>
    <dbReference type="NCBI Taxonomy" id="2938945"/>
    <lineage>
        <taxon>Bacteria</taxon>
        <taxon>Bacillati</taxon>
        <taxon>Actinomycetota</taxon>
        <taxon>Actinomycetes</taxon>
        <taxon>Kitasatosporales</taxon>
        <taxon>Streptomycetaceae</taxon>
        <taxon>Streptomyces</taxon>
    </lineage>
</organism>
<dbReference type="PANTHER" id="PTHR33164">
    <property type="entry name" value="TRANSCRIPTIONAL REGULATOR, MARR FAMILY"/>
    <property type="match status" value="1"/>
</dbReference>
<dbReference type="InterPro" id="IPR036388">
    <property type="entry name" value="WH-like_DNA-bd_sf"/>
</dbReference>
<dbReference type="Gene3D" id="1.10.10.10">
    <property type="entry name" value="Winged helix-like DNA-binding domain superfamily/Winged helix DNA-binding domain"/>
    <property type="match status" value="1"/>
</dbReference>